<feature type="transmembrane region" description="Helical" evidence="1">
    <location>
        <begin position="12"/>
        <end position="36"/>
    </location>
</feature>
<feature type="domain" description="TadE-like" evidence="2">
    <location>
        <begin position="9"/>
        <end position="51"/>
    </location>
</feature>
<keyword evidence="1" id="KW-0812">Transmembrane</keyword>
<dbReference type="EMBL" id="FNXF01000004">
    <property type="protein sequence ID" value="SEH81172.1"/>
    <property type="molecule type" value="Genomic_DNA"/>
</dbReference>
<sequence length="255" mass="27967">MMTLKGNRGQSITEFIIVMPIFFILLFGIFEFAYIYRAKATLNTATFEAARAGALHHARIAPMRDALAKGMTPLYMKGKTVDDSALAMVNMSVAYGTAKAMAVAIDKVPAFNVKSVSIISPTQAIFDRFKVKRSVKLQYETNFSEHEFIPNDNLLFRSAQSVKLNSGGEEIDMNVQDANLLKIKTAWCYNMKVPLLKNLINTAVSGFWGGILTASDEQKTCNAIGLANGGVYMALTSQSTIRMQSHVVSDGSNLN</sequence>
<evidence type="ECO:0000313" key="4">
    <source>
        <dbReference type="Proteomes" id="UP000199371"/>
    </source>
</evidence>
<dbReference type="Proteomes" id="UP000199371">
    <property type="component" value="Unassembled WGS sequence"/>
</dbReference>
<keyword evidence="1" id="KW-1133">Transmembrane helix</keyword>
<dbReference type="AlphaFoldDB" id="A0A1H6L7F5"/>
<reference evidence="4" key="1">
    <citation type="submission" date="2016-10" db="EMBL/GenBank/DDBJ databases">
        <authorList>
            <person name="Varghese N."/>
            <person name="Submissions S."/>
        </authorList>
    </citation>
    <scope>NUCLEOTIDE SEQUENCE [LARGE SCALE GENOMIC DNA]</scope>
    <source>
        <strain evidence="4">DSM 17616</strain>
    </source>
</reference>
<dbReference type="STRING" id="173990.SAMN05660691_01615"/>
<keyword evidence="1" id="KW-0472">Membrane</keyword>
<dbReference type="OrthoDB" id="8830148at2"/>
<name>A0A1H6L7F5_9GAMM</name>
<evidence type="ECO:0000256" key="1">
    <source>
        <dbReference type="SAM" id="Phobius"/>
    </source>
</evidence>
<accession>A0A1H6L7F5</accession>
<evidence type="ECO:0000313" key="3">
    <source>
        <dbReference type="EMBL" id="SEH81172.1"/>
    </source>
</evidence>
<dbReference type="RefSeq" id="WP_092792097.1">
    <property type="nucleotide sequence ID" value="NZ_FNXF01000004.1"/>
</dbReference>
<dbReference type="InterPro" id="IPR012495">
    <property type="entry name" value="TadE-like_dom"/>
</dbReference>
<proteinExistence type="predicted"/>
<organism evidence="3 4">
    <name type="scientific">Rheinheimera pacifica</name>
    <dbReference type="NCBI Taxonomy" id="173990"/>
    <lineage>
        <taxon>Bacteria</taxon>
        <taxon>Pseudomonadati</taxon>
        <taxon>Pseudomonadota</taxon>
        <taxon>Gammaproteobacteria</taxon>
        <taxon>Chromatiales</taxon>
        <taxon>Chromatiaceae</taxon>
        <taxon>Rheinheimera</taxon>
    </lineage>
</organism>
<protein>
    <submittedName>
        <fullName evidence="3">TadE-like protein</fullName>
    </submittedName>
</protein>
<keyword evidence="4" id="KW-1185">Reference proteome</keyword>
<gene>
    <name evidence="3" type="ORF">SAMN05660691_01615</name>
</gene>
<dbReference type="Pfam" id="PF07811">
    <property type="entry name" value="TadE"/>
    <property type="match status" value="1"/>
</dbReference>
<evidence type="ECO:0000259" key="2">
    <source>
        <dbReference type="Pfam" id="PF07811"/>
    </source>
</evidence>